<evidence type="ECO:0000313" key="3">
    <source>
        <dbReference type="EMBL" id="MBB6481825.1"/>
    </source>
</evidence>
<proteinExistence type="predicted"/>
<keyword evidence="1" id="KW-0472">Membrane</keyword>
<dbReference type="InterPro" id="IPR002881">
    <property type="entry name" value="DUF58"/>
</dbReference>
<accession>A0A841RCU6</accession>
<name>A0A841RCU6_9SPIO</name>
<keyword evidence="4" id="KW-1185">Reference proteome</keyword>
<dbReference type="Pfam" id="PF01882">
    <property type="entry name" value="DUF58"/>
    <property type="match status" value="1"/>
</dbReference>
<dbReference type="AlphaFoldDB" id="A0A841RCU6"/>
<evidence type="ECO:0000259" key="2">
    <source>
        <dbReference type="Pfam" id="PF01882"/>
    </source>
</evidence>
<gene>
    <name evidence="3" type="ORF">HNR50_003506</name>
</gene>
<dbReference type="PANTHER" id="PTHR34351:SF2">
    <property type="entry name" value="DUF58 DOMAIN-CONTAINING PROTEIN"/>
    <property type="match status" value="1"/>
</dbReference>
<keyword evidence="1" id="KW-1133">Transmembrane helix</keyword>
<evidence type="ECO:0000256" key="1">
    <source>
        <dbReference type="SAM" id="Phobius"/>
    </source>
</evidence>
<comment type="caution">
    <text evidence="3">The sequence shown here is derived from an EMBL/GenBank/DDBJ whole genome shotgun (WGS) entry which is preliminary data.</text>
</comment>
<keyword evidence="1" id="KW-0812">Transmembrane</keyword>
<evidence type="ECO:0000313" key="4">
    <source>
        <dbReference type="Proteomes" id="UP000587760"/>
    </source>
</evidence>
<dbReference type="PANTHER" id="PTHR34351">
    <property type="entry name" value="SLR1927 PROTEIN-RELATED"/>
    <property type="match status" value="1"/>
</dbReference>
<sequence>MNRISLFPLFVFLCLLLFVPLKAIQFVSAFFILLFSSSFFISLYMRLSLAVERGRETQFCPNGSNESAEFTVTNRGFLPISRILLLDRASGCYASETGTFLTSIPGKSSRTYSCPVLTRTRGKYRAGPVIVKGSDPLNFFPWEKIFPLYSSIVVYPAGHPLPLLLAEGERGGKIKSPSLIHEDLNQLKGIRDYRPGDSLKRINWKASARTGKLKTMEFSFTLDAPLLVLLDITVSRYPLKHRHILLERAIEAAVSLILSYGEAGQKISLLVRGSADPLYIPFGRGFGHVVTLLEELAQVAFSDEEGEESIIDYMMSRGIGIETGAHISLLVPSLEGELAGGMEILRRRRAEVQLIATGGSLPVDVPPFCRVYTLSEYGKEYFS</sequence>
<dbReference type="Proteomes" id="UP000587760">
    <property type="component" value="Unassembled WGS sequence"/>
</dbReference>
<feature type="domain" description="DUF58" evidence="2">
    <location>
        <begin position="190"/>
        <end position="299"/>
    </location>
</feature>
<feature type="transmembrane region" description="Helical" evidence="1">
    <location>
        <begin position="33"/>
        <end position="51"/>
    </location>
</feature>
<organism evidence="3 4">
    <name type="scientific">Spirochaeta isovalerica</name>
    <dbReference type="NCBI Taxonomy" id="150"/>
    <lineage>
        <taxon>Bacteria</taxon>
        <taxon>Pseudomonadati</taxon>
        <taxon>Spirochaetota</taxon>
        <taxon>Spirochaetia</taxon>
        <taxon>Spirochaetales</taxon>
        <taxon>Spirochaetaceae</taxon>
        <taxon>Spirochaeta</taxon>
    </lineage>
</organism>
<dbReference type="EMBL" id="JACHGJ010000008">
    <property type="protein sequence ID" value="MBB6481825.1"/>
    <property type="molecule type" value="Genomic_DNA"/>
</dbReference>
<reference evidence="3 4" key="1">
    <citation type="submission" date="2020-08" db="EMBL/GenBank/DDBJ databases">
        <title>Genomic Encyclopedia of Type Strains, Phase IV (KMG-IV): sequencing the most valuable type-strain genomes for metagenomic binning, comparative biology and taxonomic classification.</title>
        <authorList>
            <person name="Goeker M."/>
        </authorList>
    </citation>
    <scope>NUCLEOTIDE SEQUENCE [LARGE SCALE GENOMIC DNA]</scope>
    <source>
        <strain evidence="3 4">DSM 2461</strain>
    </source>
</reference>
<dbReference type="RefSeq" id="WP_184748062.1">
    <property type="nucleotide sequence ID" value="NZ_JACHGJ010000008.1"/>
</dbReference>
<protein>
    <submittedName>
        <fullName evidence="3">Uncharacterized protein (DUF58 family)</fullName>
    </submittedName>
</protein>